<feature type="region of interest" description="Disordered" evidence="1">
    <location>
        <begin position="132"/>
        <end position="163"/>
    </location>
</feature>
<keyword evidence="3" id="KW-1185">Reference proteome</keyword>
<dbReference type="EMBL" id="ML977507">
    <property type="protein sequence ID" value="KAF2128955.1"/>
    <property type="molecule type" value="Genomic_DNA"/>
</dbReference>
<feature type="region of interest" description="Disordered" evidence="1">
    <location>
        <begin position="184"/>
        <end position="278"/>
    </location>
</feature>
<dbReference type="GeneID" id="54408658"/>
<dbReference type="OrthoDB" id="3799761at2759"/>
<evidence type="ECO:0000313" key="3">
    <source>
        <dbReference type="Proteomes" id="UP000799771"/>
    </source>
</evidence>
<feature type="compositionally biased region" description="Basic residues" evidence="1">
    <location>
        <begin position="439"/>
        <end position="449"/>
    </location>
</feature>
<reference evidence="2" key="1">
    <citation type="journal article" date="2020" name="Stud. Mycol.">
        <title>101 Dothideomycetes genomes: a test case for predicting lifestyles and emergence of pathogens.</title>
        <authorList>
            <person name="Haridas S."/>
            <person name="Albert R."/>
            <person name="Binder M."/>
            <person name="Bloem J."/>
            <person name="Labutti K."/>
            <person name="Salamov A."/>
            <person name="Andreopoulos B."/>
            <person name="Baker S."/>
            <person name="Barry K."/>
            <person name="Bills G."/>
            <person name="Bluhm B."/>
            <person name="Cannon C."/>
            <person name="Castanera R."/>
            <person name="Culley D."/>
            <person name="Daum C."/>
            <person name="Ezra D."/>
            <person name="Gonzalez J."/>
            <person name="Henrissat B."/>
            <person name="Kuo A."/>
            <person name="Liang C."/>
            <person name="Lipzen A."/>
            <person name="Lutzoni F."/>
            <person name="Magnuson J."/>
            <person name="Mondo S."/>
            <person name="Nolan M."/>
            <person name="Ohm R."/>
            <person name="Pangilinan J."/>
            <person name="Park H.-J."/>
            <person name="Ramirez L."/>
            <person name="Alfaro M."/>
            <person name="Sun H."/>
            <person name="Tritt A."/>
            <person name="Yoshinaga Y."/>
            <person name="Zwiers L.-H."/>
            <person name="Turgeon B."/>
            <person name="Goodwin S."/>
            <person name="Spatafora J."/>
            <person name="Crous P."/>
            <person name="Grigoriev I."/>
        </authorList>
    </citation>
    <scope>NUCLEOTIDE SEQUENCE</scope>
    <source>
        <strain evidence="2">CBS 119687</strain>
    </source>
</reference>
<sequence>MPHNTTPATIVQSIALPSKAQSTIIICPLSDFVMPTSDKNRSKKSGSGSHYQYTHTSTRDDHNIHCPPTPLVQRNSLAAPIPLWNDATFALPTSLAPSPSRQQPCLPGFPGLHTMVTNACPDQQHVNFQNDLSNVTGRDMDTGFNRQPRRGEPRRPPRLEKEGVFVGRVEERDERIPREQKRRREFKPFVDMPEEGSARKKKDVDVEKRPALGSKDVNQKLNPPALLTRKSCTLDPSNSIGKSGATQQVSDPEDMPGPASHSKPSVMMSDVRKRRREADFDRSLPSAKETIRMSIHIEEPAPLTIQKTQIPTDLQPLSPTIQHLRKLRAEDQEFRLAKLWAEEQETNLAEDGTVPHLRTHNPLEKETKNVDSDPRRKPLDETESDASSVSEMTRLTSALEDWCVFQNLTSLSSDSPGLTYTSFERKSAVPNSLNLKASKSAKKSARRGATKSVESFSTAASEHFERLGTPTGSETEINGARKKWYRGFRK</sequence>
<feature type="region of interest" description="Disordered" evidence="1">
    <location>
        <begin position="351"/>
        <end position="391"/>
    </location>
</feature>
<gene>
    <name evidence="2" type="ORF">P153DRAFT_367254</name>
</gene>
<dbReference type="AlphaFoldDB" id="A0A6A6ACV6"/>
<evidence type="ECO:0000256" key="1">
    <source>
        <dbReference type="SAM" id="MobiDB-lite"/>
    </source>
</evidence>
<dbReference type="Proteomes" id="UP000799771">
    <property type="component" value="Unassembled WGS sequence"/>
</dbReference>
<feature type="region of interest" description="Disordered" evidence="1">
    <location>
        <begin position="434"/>
        <end position="480"/>
    </location>
</feature>
<proteinExistence type="predicted"/>
<feature type="compositionally biased region" description="Basic and acidic residues" evidence="1">
    <location>
        <begin position="149"/>
        <end position="163"/>
    </location>
</feature>
<feature type="compositionally biased region" description="Polar residues" evidence="1">
    <location>
        <begin position="230"/>
        <end position="250"/>
    </location>
</feature>
<name>A0A6A6ACV6_9PLEO</name>
<evidence type="ECO:0000313" key="2">
    <source>
        <dbReference type="EMBL" id="KAF2128955.1"/>
    </source>
</evidence>
<organism evidence="2 3">
    <name type="scientific">Dothidotthia symphoricarpi CBS 119687</name>
    <dbReference type="NCBI Taxonomy" id="1392245"/>
    <lineage>
        <taxon>Eukaryota</taxon>
        <taxon>Fungi</taxon>
        <taxon>Dikarya</taxon>
        <taxon>Ascomycota</taxon>
        <taxon>Pezizomycotina</taxon>
        <taxon>Dothideomycetes</taxon>
        <taxon>Pleosporomycetidae</taxon>
        <taxon>Pleosporales</taxon>
        <taxon>Dothidotthiaceae</taxon>
        <taxon>Dothidotthia</taxon>
    </lineage>
</organism>
<accession>A0A6A6ACV6</accession>
<protein>
    <submittedName>
        <fullName evidence="2">Uncharacterized protein</fullName>
    </submittedName>
</protein>
<feature type="compositionally biased region" description="Basic and acidic residues" evidence="1">
    <location>
        <begin position="361"/>
        <end position="380"/>
    </location>
</feature>
<feature type="compositionally biased region" description="Polar residues" evidence="1">
    <location>
        <begin position="45"/>
        <end position="56"/>
    </location>
</feature>
<feature type="region of interest" description="Disordered" evidence="1">
    <location>
        <begin position="37"/>
        <end position="64"/>
    </location>
</feature>
<dbReference type="RefSeq" id="XP_033523344.1">
    <property type="nucleotide sequence ID" value="XM_033668226.1"/>
</dbReference>
<feature type="compositionally biased region" description="Basic and acidic residues" evidence="1">
    <location>
        <begin position="196"/>
        <end position="210"/>
    </location>
</feature>